<evidence type="ECO:0000313" key="9">
    <source>
        <dbReference type="EMBL" id="KRM76146.1"/>
    </source>
</evidence>
<gene>
    <name evidence="9" type="ORF">FC48_GL001959</name>
</gene>
<feature type="transmembrane region" description="Helical" evidence="8">
    <location>
        <begin position="84"/>
        <end position="102"/>
    </location>
</feature>
<dbReference type="PATRIC" id="fig|1423772.3.peg.2094"/>
<sequence>MDIIYLIGAGLAEVGLVFCMKRASGFKQLFWTVGTLFFATVSLTGLSFAMKTLDAGVAYSIWVSFGSIGALVVGSLVYGEKLNTKQIICVILIIVAVIGLKVF</sequence>
<evidence type="ECO:0000256" key="4">
    <source>
        <dbReference type="ARBA" id="ARBA00022692"/>
    </source>
</evidence>
<dbReference type="AlphaFoldDB" id="A0A0R2BC86"/>
<dbReference type="InterPro" id="IPR000390">
    <property type="entry name" value="Small_drug/metabolite_transptr"/>
</dbReference>
<feature type="transmembrane region" description="Helical" evidence="8">
    <location>
        <begin position="57"/>
        <end position="78"/>
    </location>
</feature>
<evidence type="ECO:0000256" key="3">
    <source>
        <dbReference type="ARBA" id="ARBA00022475"/>
    </source>
</evidence>
<evidence type="ECO:0000256" key="8">
    <source>
        <dbReference type="SAM" id="Phobius"/>
    </source>
</evidence>
<keyword evidence="2" id="KW-0813">Transport</keyword>
<dbReference type="SUPFAM" id="SSF103481">
    <property type="entry name" value="Multidrug resistance efflux transporter EmrE"/>
    <property type="match status" value="1"/>
</dbReference>
<dbReference type="Proteomes" id="UP000051612">
    <property type="component" value="Unassembled WGS sequence"/>
</dbReference>
<dbReference type="GO" id="GO:0022857">
    <property type="term" value="F:transmembrane transporter activity"/>
    <property type="evidence" value="ECO:0007669"/>
    <property type="project" value="InterPro"/>
</dbReference>
<evidence type="ECO:0000256" key="1">
    <source>
        <dbReference type="ARBA" id="ARBA00004651"/>
    </source>
</evidence>
<dbReference type="InterPro" id="IPR045324">
    <property type="entry name" value="Small_multidrug_res"/>
</dbReference>
<name>A0A0R2BC86_9LACO</name>
<comment type="caution">
    <text evidence="9">The sequence shown here is derived from an EMBL/GenBank/DDBJ whole genome shotgun (WGS) entry which is preliminary data.</text>
</comment>
<keyword evidence="3" id="KW-1003">Cell membrane</keyword>
<evidence type="ECO:0000256" key="6">
    <source>
        <dbReference type="ARBA" id="ARBA00023136"/>
    </source>
</evidence>
<dbReference type="RefSeq" id="WP_056958769.1">
    <property type="nucleotide sequence ID" value="NZ_AYYN01000047.1"/>
</dbReference>
<keyword evidence="5 8" id="KW-1133">Transmembrane helix</keyword>
<comment type="subcellular location">
    <subcellularLocation>
        <location evidence="1 7">Cell membrane</location>
        <topology evidence="1 7">Multi-pass membrane protein</topology>
    </subcellularLocation>
</comment>
<organism evidence="9 10">
    <name type="scientific">Ligilactobacillus murinus DSM 20452 = NBRC 14221</name>
    <dbReference type="NCBI Taxonomy" id="1423772"/>
    <lineage>
        <taxon>Bacteria</taxon>
        <taxon>Bacillati</taxon>
        <taxon>Bacillota</taxon>
        <taxon>Bacilli</taxon>
        <taxon>Lactobacillales</taxon>
        <taxon>Lactobacillaceae</taxon>
        <taxon>Ligilactobacillus</taxon>
    </lineage>
</organism>
<proteinExistence type="inferred from homology"/>
<accession>A0A0R2BC86</accession>
<evidence type="ECO:0000256" key="2">
    <source>
        <dbReference type="ARBA" id="ARBA00022448"/>
    </source>
</evidence>
<keyword evidence="6 8" id="KW-0472">Membrane</keyword>
<keyword evidence="4 7" id="KW-0812">Transmembrane</keyword>
<protein>
    <submittedName>
        <fullName evidence="9">Quaternary ammonium compound-resistance protein</fullName>
    </submittedName>
</protein>
<dbReference type="EMBL" id="AYYN01000047">
    <property type="protein sequence ID" value="KRM76146.1"/>
    <property type="molecule type" value="Genomic_DNA"/>
</dbReference>
<comment type="similarity">
    <text evidence="7">Belongs to the drug/metabolite transporter (DMT) superfamily. Small multidrug resistance (SMR) (TC 2.A.7.1) family.</text>
</comment>
<dbReference type="Gene3D" id="1.10.3730.20">
    <property type="match status" value="1"/>
</dbReference>
<dbReference type="InterPro" id="IPR037185">
    <property type="entry name" value="EmrE-like"/>
</dbReference>
<evidence type="ECO:0000256" key="5">
    <source>
        <dbReference type="ARBA" id="ARBA00022989"/>
    </source>
</evidence>
<reference evidence="9 10" key="1">
    <citation type="journal article" date="2015" name="Genome Announc.">
        <title>Expanding the biotechnology potential of lactobacilli through comparative genomics of 213 strains and associated genera.</title>
        <authorList>
            <person name="Sun Z."/>
            <person name="Harris H.M."/>
            <person name="McCann A."/>
            <person name="Guo C."/>
            <person name="Argimon S."/>
            <person name="Zhang W."/>
            <person name="Yang X."/>
            <person name="Jeffery I.B."/>
            <person name="Cooney J.C."/>
            <person name="Kagawa T.F."/>
            <person name="Liu W."/>
            <person name="Song Y."/>
            <person name="Salvetti E."/>
            <person name="Wrobel A."/>
            <person name="Rasinkangas P."/>
            <person name="Parkhill J."/>
            <person name="Rea M.C."/>
            <person name="O'Sullivan O."/>
            <person name="Ritari J."/>
            <person name="Douillard F.P."/>
            <person name="Paul Ross R."/>
            <person name="Yang R."/>
            <person name="Briner A.E."/>
            <person name="Felis G.E."/>
            <person name="de Vos W.M."/>
            <person name="Barrangou R."/>
            <person name="Klaenhammer T.R."/>
            <person name="Caufield P.W."/>
            <person name="Cui Y."/>
            <person name="Zhang H."/>
            <person name="O'Toole P.W."/>
        </authorList>
    </citation>
    <scope>NUCLEOTIDE SEQUENCE [LARGE SCALE GENOMIC DNA]</scope>
    <source>
        <strain evidence="9 10">DSM 20452</strain>
    </source>
</reference>
<dbReference type="PANTHER" id="PTHR30561">
    <property type="entry name" value="SMR FAMILY PROTON-DEPENDENT DRUG EFFLUX TRANSPORTER SUGE"/>
    <property type="match status" value="1"/>
</dbReference>
<feature type="transmembrane region" description="Helical" evidence="8">
    <location>
        <begin position="29"/>
        <end position="50"/>
    </location>
</feature>
<dbReference type="GO" id="GO:0005886">
    <property type="term" value="C:plasma membrane"/>
    <property type="evidence" value="ECO:0007669"/>
    <property type="project" value="UniProtKB-SubCell"/>
</dbReference>
<dbReference type="PANTHER" id="PTHR30561:SF0">
    <property type="entry name" value="GUANIDINIUM EXPORTER"/>
    <property type="match status" value="1"/>
</dbReference>
<evidence type="ECO:0000256" key="7">
    <source>
        <dbReference type="RuleBase" id="RU003942"/>
    </source>
</evidence>
<dbReference type="Pfam" id="PF00893">
    <property type="entry name" value="Multi_Drug_Res"/>
    <property type="match status" value="1"/>
</dbReference>
<evidence type="ECO:0000313" key="10">
    <source>
        <dbReference type="Proteomes" id="UP000051612"/>
    </source>
</evidence>